<name>A0A2A9A050_BACCE</name>
<sequence>MRGITLISIIIPTYNDGKVIADTVAEVLTLMRNINIPFEILVVFDGSNDKSYQFINKLRKDNQEIRNISYQENSGKGAAVTVGFSNAKGDYIAFIDSDNSLSLQSFKDMLEMIIEGDKQYDCIVASRYSEYKNIKQPFVRKISGKTFNKIVNLMFKLDIKDTQCGGKIFSKQAVDYILKNTTITGFSFDVEYLNIIKKQGLKIKEFPVAWEHKGNFSFFGNLQTILFLGPVMLKELSCIKKQNIPKFTYKDIMYAENKRSES</sequence>
<dbReference type="Proteomes" id="UP000220032">
    <property type="component" value="Unassembled WGS sequence"/>
</dbReference>
<dbReference type="Gene3D" id="3.90.550.10">
    <property type="entry name" value="Spore Coat Polysaccharide Biosynthesis Protein SpsA, Chain A"/>
    <property type="match status" value="1"/>
</dbReference>
<protein>
    <recommendedName>
        <fullName evidence="1">Glycosyltransferase 2-like domain-containing protein</fullName>
    </recommendedName>
</protein>
<dbReference type="Pfam" id="PF00535">
    <property type="entry name" value="Glycos_transf_2"/>
    <property type="match status" value="1"/>
</dbReference>
<dbReference type="AlphaFoldDB" id="A0A2A9A050"/>
<dbReference type="InterPro" id="IPR029044">
    <property type="entry name" value="Nucleotide-diphossugar_trans"/>
</dbReference>
<dbReference type="SUPFAM" id="SSF53448">
    <property type="entry name" value="Nucleotide-diphospho-sugar transferases"/>
    <property type="match status" value="1"/>
</dbReference>
<dbReference type="GO" id="GO:0006487">
    <property type="term" value="P:protein N-linked glycosylation"/>
    <property type="evidence" value="ECO:0007669"/>
    <property type="project" value="TreeGrafter"/>
</dbReference>
<gene>
    <name evidence="2" type="ORF">CN307_13440</name>
</gene>
<comment type="caution">
    <text evidence="2">The sequence shown here is derived from an EMBL/GenBank/DDBJ whole genome shotgun (WGS) entry which is preliminary data.</text>
</comment>
<dbReference type="EMBL" id="NTRR01000020">
    <property type="protein sequence ID" value="PFE15003.1"/>
    <property type="molecule type" value="Genomic_DNA"/>
</dbReference>
<evidence type="ECO:0000259" key="1">
    <source>
        <dbReference type="Pfam" id="PF00535"/>
    </source>
</evidence>
<dbReference type="InterPro" id="IPR001173">
    <property type="entry name" value="Glyco_trans_2-like"/>
</dbReference>
<organism evidence="2 3">
    <name type="scientific">Bacillus cereus</name>
    <dbReference type="NCBI Taxonomy" id="1396"/>
    <lineage>
        <taxon>Bacteria</taxon>
        <taxon>Bacillati</taxon>
        <taxon>Bacillota</taxon>
        <taxon>Bacilli</taxon>
        <taxon>Bacillales</taxon>
        <taxon>Bacillaceae</taxon>
        <taxon>Bacillus</taxon>
        <taxon>Bacillus cereus group</taxon>
    </lineage>
</organism>
<dbReference type="PANTHER" id="PTHR10859:SF91">
    <property type="entry name" value="DOLICHYL-PHOSPHATE BETA-GLUCOSYLTRANSFERASE"/>
    <property type="match status" value="1"/>
</dbReference>
<accession>A0A2A9A050</accession>
<evidence type="ECO:0000313" key="2">
    <source>
        <dbReference type="EMBL" id="PFE15003.1"/>
    </source>
</evidence>
<dbReference type="PANTHER" id="PTHR10859">
    <property type="entry name" value="GLYCOSYL TRANSFERASE"/>
    <property type="match status" value="1"/>
</dbReference>
<reference evidence="2 3" key="1">
    <citation type="submission" date="2017-09" db="EMBL/GenBank/DDBJ databases">
        <title>Large-scale bioinformatics analysis of Bacillus genomes uncovers conserved roles of natural products in bacterial physiology.</title>
        <authorList>
            <consortium name="Agbiome Team Llc"/>
            <person name="Bleich R.M."/>
            <person name="Grubbs K.J."/>
            <person name="Santa Maria K.C."/>
            <person name="Allen S.E."/>
            <person name="Farag S."/>
            <person name="Shank E.A."/>
            <person name="Bowers A."/>
        </authorList>
    </citation>
    <scope>NUCLEOTIDE SEQUENCE [LARGE SCALE GENOMIC DNA]</scope>
    <source>
        <strain evidence="2 3">AFS022681</strain>
    </source>
</reference>
<evidence type="ECO:0000313" key="3">
    <source>
        <dbReference type="Proteomes" id="UP000220032"/>
    </source>
</evidence>
<dbReference type="RefSeq" id="WP_098342709.1">
    <property type="nucleotide sequence ID" value="NZ_NTRR01000020.1"/>
</dbReference>
<feature type="domain" description="Glycosyltransferase 2-like" evidence="1">
    <location>
        <begin position="8"/>
        <end position="175"/>
    </location>
</feature>
<proteinExistence type="predicted"/>